<evidence type="ECO:0000313" key="4">
    <source>
        <dbReference type="Proteomes" id="UP000007797"/>
    </source>
</evidence>
<protein>
    <recommendedName>
        <fullName evidence="2">DUF3972 domain-containing protein</fullName>
    </recommendedName>
</protein>
<proteinExistence type="predicted"/>
<dbReference type="AlphaFoldDB" id="F4Q2F4"/>
<keyword evidence="4" id="KW-1185">Reference proteome</keyword>
<feature type="coiled-coil region" evidence="1">
    <location>
        <begin position="10"/>
        <end position="51"/>
    </location>
</feature>
<dbReference type="Pfam" id="PF13118">
    <property type="entry name" value="DUF3972"/>
    <property type="match status" value="1"/>
</dbReference>
<evidence type="ECO:0000256" key="1">
    <source>
        <dbReference type="SAM" id="Coils"/>
    </source>
</evidence>
<name>F4Q2F4_CACFS</name>
<evidence type="ECO:0000313" key="3">
    <source>
        <dbReference type="EMBL" id="EGG18174.1"/>
    </source>
</evidence>
<dbReference type="InterPro" id="IPR025002">
    <property type="entry name" value="DUF3972"/>
</dbReference>
<keyword evidence="1" id="KW-0175">Coiled coil</keyword>
<gene>
    <name evidence="3" type="ORF">DFA_06841</name>
</gene>
<feature type="domain" description="DUF3972" evidence="2">
    <location>
        <begin position="5"/>
        <end position="46"/>
    </location>
</feature>
<sequence length="57" mass="6547">MTSAQTNNTVRALRQENQAIRDALAQERQLREQQQKVIEDLRTQLQAFLAAQNPPNT</sequence>
<dbReference type="Proteomes" id="UP000007797">
    <property type="component" value="Unassembled WGS sequence"/>
</dbReference>
<accession>F4Q2F4</accession>
<dbReference type="EMBL" id="GL883020">
    <property type="protein sequence ID" value="EGG18174.1"/>
    <property type="molecule type" value="Genomic_DNA"/>
</dbReference>
<organism evidence="3 4">
    <name type="scientific">Cavenderia fasciculata</name>
    <name type="common">Slime mold</name>
    <name type="synonym">Dictyostelium fasciculatum</name>
    <dbReference type="NCBI Taxonomy" id="261658"/>
    <lineage>
        <taxon>Eukaryota</taxon>
        <taxon>Amoebozoa</taxon>
        <taxon>Evosea</taxon>
        <taxon>Eumycetozoa</taxon>
        <taxon>Dictyostelia</taxon>
        <taxon>Acytosteliales</taxon>
        <taxon>Cavenderiaceae</taxon>
        <taxon>Cavenderia</taxon>
    </lineage>
</organism>
<dbReference type="RefSeq" id="XP_004366215.1">
    <property type="nucleotide sequence ID" value="XM_004366158.1"/>
</dbReference>
<reference evidence="4" key="1">
    <citation type="journal article" date="2011" name="Genome Res.">
        <title>Phylogeny-wide analysis of social amoeba genomes highlights ancient origins for complex intercellular communication.</title>
        <authorList>
            <person name="Heidel A.J."/>
            <person name="Lawal H.M."/>
            <person name="Felder M."/>
            <person name="Schilde C."/>
            <person name="Helps N.R."/>
            <person name="Tunggal B."/>
            <person name="Rivero F."/>
            <person name="John U."/>
            <person name="Schleicher M."/>
            <person name="Eichinger L."/>
            <person name="Platzer M."/>
            <person name="Noegel A.A."/>
            <person name="Schaap P."/>
            <person name="Gloeckner G."/>
        </authorList>
    </citation>
    <scope>NUCLEOTIDE SEQUENCE [LARGE SCALE GENOMIC DNA]</scope>
    <source>
        <strain evidence="4">SH3</strain>
    </source>
</reference>
<dbReference type="GeneID" id="14870151"/>
<dbReference type="KEGG" id="dfa:DFA_06841"/>
<evidence type="ECO:0000259" key="2">
    <source>
        <dbReference type="Pfam" id="PF13118"/>
    </source>
</evidence>